<dbReference type="EMBL" id="CATQJA010002656">
    <property type="protein sequence ID" value="CAJ0579368.1"/>
    <property type="molecule type" value="Genomic_DNA"/>
</dbReference>
<keyword evidence="4" id="KW-0378">Hydrolase</keyword>
<feature type="domain" description="DUF1907" evidence="7">
    <location>
        <begin position="25"/>
        <end position="303"/>
    </location>
</feature>
<dbReference type="GO" id="GO:0008270">
    <property type="term" value="F:zinc ion binding"/>
    <property type="evidence" value="ECO:0007669"/>
    <property type="project" value="TreeGrafter"/>
</dbReference>
<evidence type="ECO:0000259" key="7">
    <source>
        <dbReference type="SMART" id="SM01168"/>
    </source>
</evidence>
<reference evidence="8" key="1">
    <citation type="submission" date="2023-06" db="EMBL/GenBank/DDBJ databases">
        <authorList>
            <person name="Delattre M."/>
        </authorList>
    </citation>
    <scope>NUCLEOTIDE SEQUENCE</scope>
    <source>
        <strain evidence="8">AF72</strain>
    </source>
</reference>
<proteinExistence type="predicted"/>
<evidence type="ECO:0000256" key="4">
    <source>
        <dbReference type="ARBA" id="ARBA00022801"/>
    </source>
</evidence>
<accession>A0AA36D411</accession>
<dbReference type="AlphaFoldDB" id="A0AA36D411"/>
<evidence type="ECO:0000256" key="2">
    <source>
        <dbReference type="ARBA" id="ARBA00011245"/>
    </source>
</evidence>
<sequence length="306" mass="33947">MPDCSKDLSESFAVHQPPLQELGEAIREGLVENFKEVTVNVVPCPDLQQPEFGLTGKYFGSGLRIADIGGPGNLFPELRKDKEFDLKEICQTCDAKNGSAFGPGAGPWPTVGTCCEMVADIDCAKNKVNTKIAKIVETEKGYEQSTVDTPKFNLMANLAISEDSEKQVDVVHVTVKGRTGKLNFTDAIRKAVADCYAKRPVSLGGVFIIRKGKAKLHVMPDFPACPWNTEDEITDKWLRYFEMSAPLVCCTVMHSSDPGHQLRMEHTHCFSSHGDAGHYHYDTTPDEVEYEGWFAPAIRVYRIDKI</sequence>
<dbReference type="Pfam" id="PF08925">
    <property type="entry name" value="DUF1907"/>
    <property type="match status" value="1"/>
</dbReference>
<name>A0AA36D411_9BILA</name>
<keyword evidence="6" id="KW-0539">Nucleus</keyword>
<evidence type="ECO:0000256" key="1">
    <source>
        <dbReference type="ARBA" id="ARBA00004123"/>
    </source>
</evidence>
<dbReference type="CDD" id="cd17298">
    <property type="entry name" value="DUF1907"/>
    <property type="match status" value="1"/>
</dbReference>
<evidence type="ECO:0000313" key="9">
    <source>
        <dbReference type="Proteomes" id="UP001177023"/>
    </source>
</evidence>
<dbReference type="SUPFAM" id="SSF117856">
    <property type="entry name" value="AF0104/ALDC/Ptd012-like"/>
    <property type="match status" value="1"/>
</dbReference>
<keyword evidence="5" id="KW-0862">Zinc</keyword>
<dbReference type="GO" id="GO:0016788">
    <property type="term" value="F:hydrolase activity, acting on ester bonds"/>
    <property type="evidence" value="ECO:0007669"/>
    <property type="project" value="TreeGrafter"/>
</dbReference>
<dbReference type="Proteomes" id="UP001177023">
    <property type="component" value="Unassembled WGS sequence"/>
</dbReference>
<dbReference type="SMART" id="SM01168">
    <property type="entry name" value="DUF1907"/>
    <property type="match status" value="1"/>
</dbReference>
<comment type="subcellular location">
    <subcellularLocation>
        <location evidence="1">Nucleus</location>
    </subcellularLocation>
</comment>
<organism evidence="8 9">
    <name type="scientific">Mesorhabditis spiculigera</name>
    <dbReference type="NCBI Taxonomy" id="96644"/>
    <lineage>
        <taxon>Eukaryota</taxon>
        <taxon>Metazoa</taxon>
        <taxon>Ecdysozoa</taxon>
        <taxon>Nematoda</taxon>
        <taxon>Chromadorea</taxon>
        <taxon>Rhabditida</taxon>
        <taxon>Rhabditina</taxon>
        <taxon>Rhabditomorpha</taxon>
        <taxon>Rhabditoidea</taxon>
        <taxon>Rhabditidae</taxon>
        <taxon>Mesorhabditinae</taxon>
        <taxon>Mesorhabditis</taxon>
    </lineage>
</organism>
<evidence type="ECO:0000256" key="3">
    <source>
        <dbReference type="ARBA" id="ARBA00022723"/>
    </source>
</evidence>
<protein>
    <recommendedName>
        <fullName evidence="7">DUF1907 domain-containing protein</fullName>
    </recommendedName>
</protein>
<evidence type="ECO:0000256" key="5">
    <source>
        <dbReference type="ARBA" id="ARBA00022833"/>
    </source>
</evidence>
<feature type="non-terminal residue" evidence="8">
    <location>
        <position position="306"/>
    </location>
</feature>
<dbReference type="PANTHER" id="PTHR13204">
    <property type="entry name" value="PTD012 PROTEIN"/>
    <property type="match status" value="1"/>
</dbReference>
<dbReference type="InterPro" id="IPR015021">
    <property type="entry name" value="C11orf54_DUF1907"/>
</dbReference>
<dbReference type="PANTHER" id="PTHR13204:SF1">
    <property type="entry name" value="ESTER HYDROLASE C11ORF54"/>
    <property type="match status" value="1"/>
</dbReference>
<comment type="subunit">
    <text evidence="2">Monomer.</text>
</comment>
<keyword evidence="3" id="KW-0479">Metal-binding</keyword>
<dbReference type="GO" id="GO:0005634">
    <property type="term" value="C:nucleus"/>
    <property type="evidence" value="ECO:0007669"/>
    <property type="project" value="UniProtKB-SubCell"/>
</dbReference>
<evidence type="ECO:0000256" key="6">
    <source>
        <dbReference type="ARBA" id="ARBA00023242"/>
    </source>
</evidence>
<comment type="caution">
    <text evidence="8">The sequence shown here is derived from an EMBL/GenBank/DDBJ whole genome shotgun (WGS) entry which is preliminary data.</text>
</comment>
<evidence type="ECO:0000313" key="8">
    <source>
        <dbReference type="EMBL" id="CAJ0579368.1"/>
    </source>
</evidence>
<gene>
    <name evidence="8" type="ORF">MSPICULIGERA_LOCUS17588</name>
</gene>
<keyword evidence="9" id="KW-1185">Reference proteome</keyword>